<sequence length="272" mass="30898">MQDDSQSHDKPQPTQQDKTCRICFDGEDPTLGRLIKPCLCTGSISYVHVKCLQRWRTESSGDNAFYRCPQCRFHYRFARTEVVGLATNPLAIGILSSLLFTILVMCSSFITTYFLSYIEEQPTFGSTYFFISPIDVGQDLMRAAIRILRDQGILTTEDYPVPLNSRVILRAPETPGLLKRFIRRFVLGLPMIGAGSLIHMLFSMPVLAPLQWVARWRGNRSRRGSSRDMAAAIIVAFIVIGALRALYKVYCLTRKMTERLLLYAENVILEVN</sequence>
<proteinExistence type="predicted"/>
<dbReference type="STRING" id="870435.A0A0C3P5H5"/>
<feature type="transmembrane region" description="Helical" evidence="5">
    <location>
        <begin position="229"/>
        <end position="247"/>
    </location>
</feature>
<dbReference type="GO" id="GO:0008270">
    <property type="term" value="F:zinc ion binding"/>
    <property type="evidence" value="ECO:0007669"/>
    <property type="project" value="UniProtKB-KW"/>
</dbReference>
<dbReference type="InterPro" id="IPR013083">
    <property type="entry name" value="Znf_RING/FYVE/PHD"/>
</dbReference>
<dbReference type="Proteomes" id="UP000054217">
    <property type="component" value="Unassembled WGS sequence"/>
</dbReference>
<dbReference type="CDD" id="cd16495">
    <property type="entry name" value="RING_CH-C4HC3_MARCH"/>
    <property type="match status" value="1"/>
</dbReference>
<dbReference type="InterPro" id="IPR011016">
    <property type="entry name" value="Znf_RING-CH"/>
</dbReference>
<dbReference type="PROSITE" id="PS51292">
    <property type="entry name" value="ZF_RING_CH"/>
    <property type="match status" value="1"/>
</dbReference>
<keyword evidence="5" id="KW-1133">Transmembrane helix</keyword>
<evidence type="ECO:0000313" key="8">
    <source>
        <dbReference type="EMBL" id="KIO08345.1"/>
    </source>
</evidence>
<keyword evidence="9" id="KW-1185">Reference proteome</keyword>
<accession>A0A0C3P5H5</accession>
<protein>
    <submittedName>
        <fullName evidence="8">Uncharacterized protein</fullName>
    </submittedName>
</protein>
<evidence type="ECO:0000313" key="9">
    <source>
        <dbReference type="Proteomes" id="UP000054217"/>
    </source>
</evidence>
<evidence type="ECO:0000256" key="1">
    <source>
        <dbReference type="ARBA" id="ARBA00022723"/>
    </source>
</evidence>
<keyword evidence="1" id="KW-0479">Metal-binding</keyword>
<feature type="domain" description="RING-type" evidence="6">
    <location>
        <begin position="20"/>
        <end position="72"/>
    </location>
</feature>
<reference evidence="9" key="2">
    <citation type="submission" date="2015-01" db="EMBL/GenBank/DDBJ databases">
        <title>Evolutionary Origins and Diversification of the Mycorrhizal Mutualists.</title>
        <authorList>
            <consortium name="DOE Joint Genome Institute"/>
            <consortium name="Mycorrhizal Genomics Consortium"/>
            <person name="Kohler A."/>
            <person name="Kuo A."/>
            <person name="Nagy L.G."/>
            <person name="Floudas D."/>
            <person name="Copeland A."/>
            <person name="Barry K.W."/>
            <person name="Cichocki N."/>
            <person name="Veneault-Fourrey C."/>
            <person name="LaButti K."/>
            <person name="Lindquist E.A."/>
            <person name="Lipzen A."/>
            <person name="Lundell T."/>
            <person name="Morin E."/>
            <person name="Murat C."/>
            <person name="Riley R."/>
            <person name="Ohm R."/>
            <person name="Sun H."/>
            <person name="Tunlid A."/>
            <person name="Henrissat B."/>
            <person name="Grigoriev I.V."/>
            <person name="Hibbett D.S."/>
            <person name="Martin F."/>
        </authorList>
    </citation>
    <scope>NUCLEOTIDE SEQUENCE [LARGE SCALE GENOMIC DNA]</scope>
    <source>
        <strain evidence="9">Marx 270</strain>
    </source>
</reference>
<dbReference type="PANTHER" id="PTHR46347:SF1">
    <property type="entry name" value="RING_FYVE_PHD ZINC FINGER SUPERFAMILY PROTEIN"/>
    <property type="match status" value="1"/>
</dbReference>
<evidence type="ECO:0000256" key="5">
    <source>
        <dbReference type="SAM" id="Phobius"/>
    </source>
</evidence>
<evidence type="ECO:0000256" key="2">
    <source>
        <dbReference type="ARBA" id="ARBA00022771"/>
    </source>
</evidence>
<dbReference type="InterPro" id="IPR001841">
    <property type="entry name" value="Znf_RING"/>
</dbReference>
<dbReference type="PROSITE" id="PS50089">
    <property type="entry name" value="ZF_RING_2"/>
    <property type="match status" value="1"/>
</dbReference>
<organism evidence="8 9">
    <name type="scientific">Pisolithus tinctorius Marx 270</name>
    <dbReference type="NCBI Taxonomy" id="870435"/>
    <lineage>
        <taxon>Eukaryota</taxon>
        <taxon>Fungi</taxon>
        <taxon>Dikarya</taxon>
        <taxon>Basidiomycota</taxon>
        <taxon>Agaricomycotina</taxon>
        <taxon>Agaricomycetes</taxon>
        <taxon>Agaricomycetidae</taxon>
        <taxon>Boletales</taxon>
        <taxon>Sclerodermatineae</taxon>
        <taxon>Pisolithaceae</taxon>
        <taxon>Pisolithus</taxon>
    </lineage>
</organism>
<evidence type="ECO:0000256" key="4">
    <source>
        <dbReference type="PROSITE-ProRule" id="PRU00175"/>
    </source>
</evidence>
<feature type="domain" description="RING-CH-type" evidence="7">
    <location>
        <begin position="12"/>
        <end position="78"/>
    </location>
</feature>
<keyword evidence="2 4" id="KW-0863">Zinc-finger</keyword>
<evidence type="ECO:0000256" key="3">
    <source>
        <dbReference type="ARBA" id="ARBA00022833"/>
    </source>
</evidence>
<dbReference type="AlphaFoldDB" id="A0A0C3P5H5"/>
<dbReference type="EMBL" id="KN831957">
    <property type="protein sequence ID" value="KIO08345.1"/>
    <property type="molecule type" value="Genomic_DNA"/>
</dbReference>
<evidence type="ECO:0000259" key="7">
    <source>
        <dbReference type="PROSITE" id="PS51292"/>
    </source>
</evidence>
<dbReference type="HOGENOM" id="CLU_045297_0_0_1"/>
<evidence type="ECO:0000259" key="6">
    <source>
        <dbReference type="PROSITE" id="PS50089"/>
    </source>
</evidence>
<dbReference type="SMART" id="SM00744">
    <property type="entry name" value="RINGv"/>
    <property type="match status" value="1"/>
</dbReference>
<dbReference type="InParanoid" id="A0A0C3P5H5"/>
<feature type="transmembrane region" description="Helical" evidence="5">
    <location>
        <begin position="90"/>
        <end position="115"/>
    </location>
</feature>
<dbReference type="PANTHER" id="PTHR46347">
    <property type="entry name" value="RING/FYVE/PHD ZINC FINGER SUPERFAMILY PROTEIN"/>
    <property type="match status" value="1"/>
</dbReference>
<dbReference type="Pfam" id="PF12906">
    <property type="entry name" value="RINGv"/>
    <property type="match status" value="1"/>
</dbReference>
<dbReference type="SUPFAM" id="SSF57850">
    <property type="entry name" value="RING/U-box"/>
    <property type="match status" value="1"/>
</dbReference>
<dbReference type="OrthoDB" id="264354at2759"/>
<reference evidence="8 9" key="1">
    <citation type="submission" date="2014-04" db="EMBL/GenBank/DDBJ databases">
        <authorList>
            <consortium name="DOE Joint Genome Institute"/>
            <person name="Kuo A."/>
            <person name="Kohler A."/>
            <person name="Costa M.D."/>
            <person name="Nagy L.G."/>
            <person name="Floudas D."/>
            <person name="Copeland A."/>
            <person name="Barry K.W."/>
            <person name="Cichocki N."/>
            <person name="Veneault-Fourrey C."/>
            <person name="LaButti K."/>
            <person name="Lindquist E.A."/>
            <person name="Lipzen A."/>
            <person name="Lundell T."/>
            <person name="Morin E."/>
            <person name="Murat C."/>
            <person name="Sun H."/>
            <person name="Tunlid A."/>
            <person name="Henrissat B."/>
            <person name="Grigoriev I.V."/>
            <person name="Hibbett D.S."/>
            <person name="Martin F."/>
            <person name="Nordberg H.P."/>
            <person name="Cantor M.N."/>
            <person name="Hua S.X."/>
        </authorList>
    </citation>
    <scope>NUCLEOTIDE SEQUENCE [LARGE SCALE GENOMIC DNA]</scope>
    <source>
        <strain evidence="8 9">Marx 270</strain>
    </source>
</reference>
<dbReference type="Gene3D" id="3.30.40.10">
    <property type="entry name" value="Zinc/RING finger domain, C3HC4 (zinc finger)"/>
    <property type="match status" value="1"/>
</dbReference>
<feature type="transmembrane region" description="Helical" evidence="5">
    <location>
        <begin position="185"/>
        <end position="209"/>
    </location>
</feature>
<keyword evidence="5" id="KW-0812">Transmembrane</keyword>
<keyword evidence="3" id="KW-0862">Zinc</keyword>
<gene>
    <name evidence="8" type="ORF">M404DRAFT_134304</name>
</gene>
<name>A0A0C3P5H5_PISTI</name>
<keyword evidence="5" id="KW-0472">Membrane</keyword>